<name>A0ABV4NQ74_9GAMM</name>
<dbReference type="SUPFAM" id="SSF53822">
    <property type="entry name" value="Periplasmic binding protein-like I"/>
    <property type="match status" value="1"/>
</dbReference>
<dbReference type="InterPro" id="IPR046335">
    <property type="entry name" value="LacI/GalR-like_sensor"/>
</dbReference>
<dbReference type="PROSITE" id="PS00356">
    <property type="entry name" value="HTH_LACI_1"/>
    <property type="match status" value="1"/>
</dbReference>
<feature type="domain" description="HTH lacI-type" evidence="5">
    <location>
        <begin position="2"/>
        <end position="56"/>
    </location>
</feature>
<evidence type="ECO:0000256" key="2">
    <source>
        <dbReference type="ARBA" id="ARBA00023015"/>
    </source>
</evidence>
<evidence type="ECO:0000256" key="3">
    <source>
        <dbReference type="ARBA" id="ARBA00023125"/>
    </source>
</evidence>
<dbReference type="Proteomes" id="UP001569414">
    <property type="component" value="Unassembled WGS sequence"/>
</dbReference>
<dbReference type="SMART" id="SM00354">
    <property type="entry name" value="HTH_LACI"/>
    <property type="match status" value="1"/>
</dbReference>
<organism evidence="6 7">
    <name type="scientific">Microbulbifer echini</name>
    <dbReference type="NCBI Taxonomy" id="1529067"/>
    <lineage>
        <taxon>Bacteria</taxon>
        <taxon>Pseudomonadati</taxon>
        <taxon>Pseudomonadota</taxon>
        <taxon>Gammaproteobacteria</taxon>
        <taxon>Cellvibrionales</taxon>
        <taxon>Microbulbiferaceae</taxon>
        <taxon>Microbulbifer</taxon>
    </lineage>
</organism>
<dbReference type="PANTHER" id="PTHR30146:SF151">
    <property type="entry name" value="HTH-TYPE TRANSCRIPTIONAL REPRESSOR CYTR"/>
    <property type="match status" value="1"/>
</dbReference>
<dbReference type="SUPFAM" id="SSF47413">
    <property type="entry name" value="lambda repressor-like DNA-binding domains"/>
    <property type="match status" value="1"/>
</dbReference>
<keyword evidence="2" id="KW-0805">Transcription regulation</keyword>
<evidence type="ECO:0000256" key="4">
    <source>
        <dbReference type="ARBA" id="ARBA00023163"/>
    </source>
</evidence>
<evidence type="ECO:0000259" key="5">
    <source>
        <dbReference type="PROSITE" id="PS50932"/>
    </source>
</evidence>
<dbReference type="Gene3D" id="3.40.50.2300">
    <property type="match status" value="2"/>
</dbReference>
<dbReference type="EMBL" id="JBGMEL010000014">
    <property type="protein sequence ID" value="MFA0791717.1"/>
    <property type="molecule type" value="Genomic_DNA"/>
</dbReference>
<evidence type="ECO:0000313" key="6">
    <source>
        <dbReference type="EMBL" id="MFA0791717.1"/>
    </source>
</evidence>
<dbReference type="InterPro" id="IPR010982">
    <property type="entry name" value="Lambda_DNA-bd_dom_sf"/>
</dbReference>
<accession>A0ABV4NQ74</accession>
<dbReference type="InterPro" id="IPR000843">
    <property type="entry name" value="HTH_LacI"/>
</dbReference>
<dbReference type="GO" id="GO:0003677">
    <property type="term" value="F:DNA binding"/>
    <property type="evidence" value="ECO:0007669"/>
    <property type="project" value="UniProtKB-KW"/>
</dbReference>
<dbReference type="PROSITE" id="PS50932">
    <property type="entry name" value="HTH_LACI_2"/>
    <property type="match status" value="1"/>
</dbReference>
<proteinExistence type="predicted"/>
<evidence type="ECO:0000313" key="7">
    <source>
        <dbReference type="Proteomes" id="UP001569414"/>
    </source>
</evidence>
<keyword evidence="3 6" id="KW-0238">DNA-binding</keyword>
<dbReference type="CDD" id="cd01392">
    <property type="entry name" value="HTH_LacI"/>
    <property type="match status" value="1"/>
</dbReference>
<evidence type="ECO:0000256" key="1">
    <source>
        <dbReference type="ARBA" id="ARBA00022491"/>
    </source>
</evidence>
<keyword evidence="7" id="KW-1185">Reference proteome</keyword>
<comment type="caution">
    <text evidence="6">The sequence shown here is derived from an EMBL/GenBank/DDBJ whole genome shotgun (WGS) entry which is preliminary data.</text>
</comment>
<dbReference type="CDD" id="cd06284">
    <property type="entry name" value="PBP1_LacI-like"/>
    <property type="match status" value="1"/>
</dbReference>
<dbReference type="InterPro" id="IPR028082">
    <property type="entry name" value="Peripla_BP_I"/>
</dbReference>
<sequence length="335" mass="36344">MSNIREVARRSGVSVATVSRALKDPQMVSPRTRERVLKAVEEAGYRPNQLARNFSSGKSFAVMVLVPNIANPFFSKVIRGIEKAAQDQGYSVLLGDTKGDTAHEQFYAGMALTNQADGLIQLGGCYPFAEKDAALAASVPMVNACERIAEDDRYPVVELDNSGAAQALARHLIGLGHRRIGVITGPMKSPIVRDRLAGFEEEMQRHGLTLNTELVVNGEFTMPSGAEGAQKLLSSISAPTAIFCMNDEMAIGAIHQAKKMGLQIPTDVSVAGFDNIEFSQFTDPPLTTVDQPAEALGRYAMETLRQIIDGKPMKSSRTILPFDLVVRGSTDRYQD</sequence>
<dbReference type="Gene3D" id="1.10.260.40">
    <property type="entry name" value="lambda repressor-like DNA-binding domains"/>
    <property type="match status" value="1"/>
</dbReference>
<dbReference type="PANTHER" id="PTHR30146">
    <property type="entry name" value="LACI-RELATED TRANSCRIPTIONAL REPRESSOR"/>
    <property type="match status" value="1"/>
</dbReference>
<keyword evidence="1" id="KW-0678">Repressor</keyword>
<keyword evidence="4" id="KW-0804">Transcription</keyword>
<dbReference type="RefSeq" id="WP_299585842.1">
    <property type="nucleotide sequence ID" value="NZ_JBGMEL010000014.1"/>
</dbReference>
<dbReference type="Pfam" id="PF00356">
    <property type="entry name" value="LacI"/>
    <property type="match status" value="1"/>
</dbReference>
<reference evidence="6 7" key="1">
    <citation type="submission" date="2024-08" db="EMBL/GenBank/DDBJ databases">
        <authorList>
            <person name="Ishaq N."/>
        </authorList>
    </citation>
    <scope>NUCLEOTIDE SEQUENCE [LARGE SCALE GENOMIC DNA]</scope>
    <source>
        <strain evidence="6 7">JCM 30400</strain>
    </source>
</reference>
<protein>
    <submittedName>
        <fullName evidence="6">LacI family DNA-binding transcriptional regulator</fullName>
    </submittedName>
</protein>
<dbReference type="Pfam" id="PF13377">
    <property type="entry name" value="Peripla_BP_3"/>
    <property type="match status" value="1"/>
</dbReference>
<gene>
    <name evidence="6" type="ORF">ACCI51_14265</name>
</gene>